<dbReference type="EMBL" id="BAABDT010000005">
    <property type="protein sequence ID" value="GAA3741503.1"/>
    <property type="molecule type" value="Genomic_DNA"/>
</dbReference>
<dbReference type="InterPro" id="IPR028204">
    <property type="entry name" value="Tricorn_C1"/>
</dbReference>
<dbReference type="CDD" id="cd07563">
    <property type="entry name" value="Peptidase_S41_IRBP"/>
    <property type="match status" value="1"/>
</dbReference>
<keyword evidence="3" id="KW-1185">Reference proteome</keyword>
<dbReference type="InterPro" id="IPR005151">
    <property type="entry name" value="Tail-specific_protease"/>
</dbReference>
<dbReference type="Pfam" id="PF14684">
    <property type="entry name" value="Tricorn_C1"/>
    <property type="match status" value="1"/>
</dbReference>
<dbReference type="SUPFAM" id="SSF52096">
    <property type="entry name" value="ClpP/crotonase"/>
    <property type="match status" value="1"/>
</dbReference>
<dbReference type="PANTHER" id="PTHR11261">
    <property type="entry name" value="INTERPHOTORECEPTOR RETINOID-BINDING PROTEIN"/>
    <property type="match status" value="1"/>
</dbReference>
<evidence type="ECO:0000313" key="2">
    <source>
        <dbReference type="EMBL" id="GAA3741503.1"/>
    </source>
</evidence>
<dbReference type="SMART" id="SM00245">
    <property type="entry name" value="TSPc"/>
    <property type="match status" value="1"/>
</dbReference>
<proteinExistence type="predicted"/>
<dbReference type="Pfam" id="PF03572">
    <property type="entry name" value="Peptidase_S41"/>
    <property type="match status" value="1"/>
</dbReference>
<protein>
    <submittedName>
        <fullName evidence="2">S41 family peptidase</fullName>
    </submittedName>
</protein>
<feature type="domain" description="Tail specific protease" evidence="1">
    <location>
        <begin position="202"/>
        <end position="397"/>
    </location>
</feature>
<comment type="caution">
    <text evidence="2">The sequence shown here is derived from an EMBL/GenBank/DDBJ whole genome shotgun (WGS) entry which is preliminary data.</text>
</comment>
<dbReference type="Gene3D" id="3.30.750.44">
    <property type="match status" value="1"/>
</dbReference>
<sequence length="429" mass="48803">MRGYGKIITINDTAVNSYETTSISCTLSSQLKRNDILQLGTIKRVDQNLLTITQGIKIYTLDKISELPNTAECNVAKLEDPNYNFDVFWNMMNENYPFFSERKMDWLSIKEKYSGKIKNKTQLRHTLKSIIKQLNDGHTTLIVPKKNSAFPHYRTNHKTAVLENEILGRYVKNPIRFGTSIKGNGLLNYGITENNIGYIQINNMLFFSDKYKNPDALSGYDYLFGYLNASESNPNHFEDEKSGIRTLMGKIIKELQGTNAVIIDLRFNSGGYDLVSLEILRHFIAEETKLYSKKAKLLNGYTEPEFVSILPADTTYNKPVFLLTSHQTASAPEVLSLGSIAIQNITRIGSNTEGIFSDILEKKLPNGWILNLSNEIYQDINGTCYESIGIPPNKKINYSHNENVFIRKLKKKIDNGDEAIEMVFKLIDK</sequence>
<reference evidence="3" key="1">
    <citation type="journal article" date="2019" name="Int. J. Syst. Evol. Microbiol.">
        <title>The Global Catalogue of Microorganisms (GCM) 10K type strain sequencing project: providing services to taxonomists for standard genome sequencing and annotation.</title>
        <authorList>
            <consortium name="The Broad Institute Genomics Platform"/>
            <consortium name="The Broad Institute Genome Sequencing Center for Infectious Disease"/>
            <person name="Wu L."/>
            <person name="Ma J."/>
        </authorList>
    </citation>
    <scope>NUCLEOTIDE SEQUENCE [LARGE SCALE GENOMIC DNA]</scope>
    <source>
        <strain evidence="3">JCM 17336</strain>
    </source>
</reference>
<accession>A0ABP7FL42</accession>
<dbReference type="Proteomes" id="UP001501367">
    <property type="component" value="Unassembled WGS sequence"/>
</dbReference>
<dbReference type="PANTHER" id="PTHR11261:SF3">
    <property type="entry name" value="RETINOL-BINDING PROTEIN 3"/>
    <property type="match status" value="1"/>
</dbReference>
<evidence type="ECO:0000313" key="3">
    <source>
        <dbReference type="Proteomes" id="UP001501367"/>
    </source>
</evidence>
<dbReference type="Gene3D" id="3.90.226.10">
    <property type="entry name" value="2-enoyl-CoA Hydratase, Chain A, domain 1"/>
    <property type="match status" value="1"/>
</dbReference>
<dbReference type="InterPro" id="IPR029045">
    <property type="entry name" value="ClpP/crotonase-like_dom_sf"/>
</dbReference>
<name>A0ABP7FL42_9FLAO</name>
<organism evidence="2 3">
    <name type="scientific">Flavobacterium ginsengisoli</name>
    <dbReference type="NCBI Taxonomy" id="871694"/>
    <lineage>
        <taxon>Bacteria</taxon>
        <taxon>Pseudomonadati</taxon>
        <taxon>Bacteroidota</taxon>
        <taxon>Flavobacteriia</taxon>
        <taxon>Flavobacteriales</taxon>
        <taxon>Flavobacteriaceae</taxon>
        <taxon>Flavobacterium</taxon>
    </lineage>
</organism>
<gene>
    <name evidence="2" type="ORF">GCM10022422_26450</name>
</gene>
<evidence type="ECO:0000259" key="1">
    <source>
        <dbReference type="SMART" id="SM00245"/>
    </source>
</evidence>